<keyword evidence="2" id="KW-0812">Transmembrane</keyword>
<dbReference type="Gene3D" id="2.130.10.10">
    <property type="entry name" value="YVTN repeat-like/Quinoprotein amine dehydrogenase"/>
    <property type="match status" value="1"/>
</dbReference>
<keyword evidence="2" id="KW-1133">Transmembrane helix</keyword>
<proteinExistence type="predicted"/>
<organism evidence="3 4">
    <name type="scientific">Jatrophihabitans cynanchi</name>
    <dbReference type="NCBI Taxonomy" id="2944128"/>
    <lineage>
        <taxon>Bacteria</taxon>
        <taxon>Bacillati</taxon>
        <taxon>Actinomycetota</taxon>
        <taxon>Actinomycetes</taxon>
        <taxon>Jatrophihabitantales</taxon>
        <taxon>Jatrophihabitantaceae</taxon>
        <taxon>Jatrophihabitans</taxon>
    </lineage>
</organism>
<dbReference type="EMBL" id="CP097463">
    <property type="protein sequence ID" value="WAX56642.1"/>
    <property type="molecule type" value="Genomic_DNA"/>
</dbReference>
<evidence type="ECO:0000256" key="2">
    <source>
        <dbReference type="SAM" id="Phobius"/>
    </source>
</evidence>
<keyword evidence="2" id="KW-0472">Membrane</keyword>
<evidence type="ECO:0000313" key="4">
    <source>
        <dbReference type="Proteomes" id="UP001164693"/>
    </source>
</evidence>
<evidence type="ECO:0000313" key="3">
    <source>
        <dbReference type="EMBL" id="WAX56642.1"/>
    </source>
</evidence>
<accession>A0ABY7JZ97</accession>
<gene>
    <name evidence="3" type="ORF">M6B22_19245</name>
</gene>
<dbReference type="Proteomes" id="UP001164693">
    <property type="component" value="Chromosome"/>
</dbReference>
<evidence type="ECO:0000256" key="1">
    <source>
        <dbReference type="SAM" id="MobiDB-lite"/>
    </source>
</evidence>
<dbReference type="InterPro" id="IPR015943">
    <property type="entry name" value="WD40/YVTN_repeat-like_dom_sf"/>
</dbReference>
<dbReference type="SUPFAM" id="SSF50998">
    <property type="entry name" value="Quinoprotein alcohol dehydrogenase-like"/>
    <property type="match status" value="1"/>
</dbReference>
<reference evidence="3" key="1">
    <citation type="submission" date="2022-05" db="EMBL/GenBank/DDBJ databases">
        <title>Jatrophihabitans sp. SB3-54 whole genome sequence.</title>
        <authorList>
            <person name="Suh M.K."/>
            <person name="Eom M.K."/>
            <person name="Kim J.S."/>
            <person name="Kim H.S."/>
            <person name="Do H.E."/>
            <person name="Shin Y.K."/>
            <person name="Lee J.-S."/>
        </authorList>
    </citation>
    <scope>NUCLEOTIDE SEQUENCE</scope>
    <source>
        <strain evidence="3">SB3-54</strain>
    </source>
</reference>
<sequence>MEDEDVLQVGPPRSRRPALVRVLAALAVAGVVAGYFLTRGDQHRAPEAAPSASSASPSEAVPSEAVPTGPPATLPPWPQADGACGNTAFLPLVTAAPLRERTGLRLVVGDRLSSVDVDAGTVRQPRGLPAGSYATAVATAAGHTYALLVTCGAGFGDPATVVRLDSSGVARTVAHGRYGGLLGGGAHVWAVAWPGDGSTAVLDPLDGGRTVRLPHSFAPVAAYGDLIVGETPDIATAGGSTQVVQLFDPSTGRTTRTLGRASSVATGAGLVIWAGANCGRCPVVSYDLATRARTLLPFTVPGGLQLWSAAISPDRRFAALIRERSEPAPFETEHPGNPNEMVLLDLRSGAVHPVPGLVLWTKSFPGMAFSPDSRWLVVALDEGSAVRVLLWRPGLAAPLESPTRVRGPVALAPSIASVT</sequence>
<dbReference type="RefSeq" id="WP_269443175.1">
    <property type="nucleotide sequence ID" value="NZ_CP097463.1"/>
</dbReference>
<evidence type="ECO:0008006" key="5">
    <source>
        <dbReference type="Google" id="ProtNLM"/>
    </source>
</evidence>
<feature type="compositionally biased region" description="Low complexity" evidence="1">
    <location>
        <begin position="47"/>
        <end position="67"/>
    </location>
</feature>
<feature type="compositionally biased region" description="Pro residues" evidence="1">
    <location>
        <begin position="68"/>
        <end position="78"/>
    </location>
</feature>
<feature type="region of interest" description="Disordered" evidence="1">
    <location>
        <begin position="46"/>
        <end position="80"/>
    </location>
</feature>
<feature type="transmembrane region" description="Helical" evidence="2">
    <location>
        <begin position="18"/>
        <end position="37"/>
    </location>
</feature>
<name>A0ABY7JZ97_9ACTN</name>
<protein>
    <recommendedName>
        <fullName evidence="5">WD40 repeat domain-containing protein</fullName>
    </recommendedName>
</protein>
<keyword evidence="4" id="KW-1185">Reference proteome</keyword>
<dbReference type="InterPro" id="IPR011047">
    <property type="entry name" value="Quinoprotein_ADH-like_sf"/>
</dbReference>